<gene>
    <name evidence="1" type="ORF">DPMN_169418</name>
</gene>
<proteinExistence type="predicted"/>
<name>A0A9D4DWH8_DREPO</name>
<evidence type="ECO:0000313" key="1">
    <source>
        <dbReference type="EMBL" id="KAH3768206.1"/>
    </source>
</evidence>
<accession>A0A9D4DWH8</accession>
<organism evidence="1 2">
    <name type="scientific">Dreissena polymorpha</name>
    <name type="common">Zebra mussel</name>
    <name type="synonym">Mytilus polymorpha</name>
    <dbReference type="NCBI Taxonomy" id="45954"/>
    <lineage>
        <taxon>Eukaryota</taxon>
        <taxon>Metazoa</taxon>
        <taxon>Spiralia</taxon>
        <taxon>Lophotrochozoa</taxon>
        <taxon>Mollusca</taxon>
        <taxon>Bivalvia</taxon>
        <taxon>Autobranchia</taxon>
        <taxon>Heteroconchia</taxon>
        <taxon>Euheterodonta</taxon>
        <taxon>Imparidentia</taxon>
        <taxon>Neoheterodontei</taxon>
        <taxon>Myida</taxon>
        <taxon>Dreissenoidea</taxon>
        <taxon>Dreissenidae</taxon>
        <taxon>Dreissena</taxon>
    </lineage>
</organism>
<reference evidence="1" key="1">
    <citation type="journal article" date="2019" name="bioRxiv">
        <title>The Genome of the Zebra Mussel, Dreissena polymorpha: A Resource for Invasive Species Research.</title>
        <authorList>
            <person name="McCartney M.A."/>
            <person name="Auch B."/>
            <person name="Kono T."/>
            <person name="Mallez S."/>
            <person name="Zhang Y."/>
            <person name="Obille A."/>
            <person name="Becker A."/>
            <person name="Abrahante J.E."/>
            <person name="Garbe J."/>
            <person name="Badalamenti J.P."/>
            <person name="Herman A."/>
            <person name="Mangelson H."/>
            <person name="Liachko I."/>
            <person name="Sullivan S."/>
            <person name="Sone E.D."/>
            <person name="Koren S."/>
            <person name="Silverstein K.A.T."/>
            <person name="Beckman K.B."/>
            <person name="Gohl D.M."/>
        </authorList>
    </citation>
    <scope>NUCLEOTIDE SEQUENCE</scope>
    <source>
        <strain evidence="1">Duluth1</strain>
        <tissue evidence="1">Whole animal</tissue>
    </source>
</reference>
<sequence length="126" mass="14084">MRVYLKELHILSSEGSRSRSSFKVKRHIGGHCVSQTHLVFYNIVFFNELLTFLQLYDLYTGPYSKGENHANGCAEEEEVCGVNSLDSPKCGPYGSCALTDLTNSQYKCTCRPGYRDQGSKPCSTGR</sequence>
<dbReference type="AlphaFoldDB" id="A0A9D4DWH8"/>
<evidence type="ECO:0008006" key="3">
    <source>
        <dbReference type="Google" id="ProtNLM"/>
    </source>
</evidence>
<protein>
    <recommendedName>
        <fullName evidence="3">EGF-like domain-containing protein</fullName>
    </recommendedName>
</protein>
<reference evidence="1" key="2">
    <citation type="submission" date="2020-11" db="EMBL/GenBank/DDBJ databases">
        <authorList>
            <person name="McCartney M.A."/>
            <person name="Auch B."/>
            <person name="Kono T."/>
            <person name="Mallez S."/>
            <person name="Becker A."/>
            <person name="Gohl D.M."/>
            <person name="Silverstein K.A.T."/>
            <person name="Koren S."/>
            <person name="Bechman K.B."/>
            <person name="Herman A."/>
            <person name="Abrahante J.E."/>
            <person name="Garbe J."/>
        </authorList>
    </citation>
    <scope>NUCLEOTIDE SEQUENCE</scope>
    <source>
        <strain evidence="1">Duluth1</strain>
        <tissue evidence="1">Whole animal</tissue>
    </source>
</reference>
<dbReference type="Proteomes" id="UP000828390">
    <property type="component" value="Unassembled WGS sequence"/>
</dbReference>
<comment type="caution">
    <text evidence="1">The sequence shown here is derived from an EMBL/GenBank/DDBJ whole genome shotgun (WGS) entry which is preliminary data.</text>
</comment>
<keyword evidence="2" id="KW-1185">Reference proteome</keyword>
<evidence type="ECO:0000313" key="2">
    <source>
        <dbReference type="Proteomes" id="UP000828390"/>
    </source>
</evidence>
<dbReference type="EMBL" id="JAIWYP010000009">
    <property type="protein sequence ID" value="KAH3768206.1"/>
    <property type="molecule type" value="Genomic_DNA"/>
</dbReference>